<sequence length="165" mass="17994">MDAGFTSRSGELERVLAVLDPEAEGVPGVVVSQGMGGVGKTQLALAAGHEALRRGWFAGALFVNLHGYTTPVDGDRAVESFLRGLDVPPRRWPDDAEARRGCTGRRWRNGPWNWVGRSWWWPTTPPRRGRSPPGSRADPTPVAGDLARPAHLARLAARPHRPPSR</sequence>
<dbReference type="Gene3D" id="3.40.50.300">
    <property type="entry name" value="P-loop containing nucleotide triphosphate hydrolases"/>
    <property type="match status" value="1"/>
</dbReference>
<dbReference type="KEGG" id="nec:KGD82_14070"/>
<keyword evidence="2" id="KW-0067">ATP-binding</keyword>
<dbReference type="Proteomes" id="UP000682416">
    <property type="component" value="Chromosome"/>
</dbReference>
<evidence type="ECO:0000313" key="2">
    <source>
        <dbReference type="EMBL" id="QVJ00070.1"/>
    </source>
</evidence>
<reference evidence="2" key="1">
    <citation type="submission" date="2021-05" db="EMBL/GenBank/DDBJ databases">
        <authorList>
            <person name="Kaiqin L."/>
            <person name="Jian G."/>
        </authorList>
    </citation>
    <scope>NUCLEOTIDE SEQUENCE</scope>
    <source>
        <strain evidence="2">HDS5</strain>
    </source>
</reference>
<evidence type="ECO:0000313" key="3">
    <source>
        <dbReference type="Proteomes" id="UP000682416"/>
    </source>
</evidence>
<evidence type="ECO:0000256" key="1">
    <source>
        <dbReference type="SAM" id="MobiDB-lite"/>
    </source>
</evidence>
<dbReference type="SUPFAM" id="SSF52540">
    <property type="entry name" value="P-loop containing nucleoside triphosphate hydrolases"/>
    <property type="match status" value="1"/>
</dbReference>
<keyword evidence="3" id="KW-1185">Reference proteome</keyword>
<dbReference type="GO" id="GO:0005524">
    <property type="term" value="F:ATP binding"/>
    <property type="evidence" value="ECO:0007669"/>
    <property type="project" value="UniProtKB-KW"/>
</dbReference>
<dbReference type="EMBL" id="CP074402">
    <property type="protein sequence ID" value="QVJ00070.1"/>
    <property type="molecule type" value="Genomic_DNA"/>
</dbReference>
<keyword evidence="2" id="KW-0547">Nucleotide-binding</keyword>
<feature type="region of interest" description="Disordered" evidence="1">
    <location>
        <begin position="123"/>
        <end position="165"/>
    </location>
</feature>
<dbReference type="AlphaFoldDB" id="A0A975L6C9"/>
<feature type="compositionally biased region" description="Low complexity" evidence="1">
    <location>
        <begin position="146"/>
        <end position="156"/>
    </location>
</feature>
<name>A0A975L6C9_9ACTN</name>
<dbReference type="InterPro" id="IPR027417">
    <property type="entry name" value="P-loop_NTPase"/>
</dbReference>
<gene>
    <name evidence="2" type="ORF">KGD82_14070</name>
</gene>
<proteinExistence type="predicted"/>
<organism evidence="2 3">
    <name type="scientific">Nocardiopsis eucommiae</name>
    <dbReference type="NCBI Taxonomy" id="2831970"/>
    <lineage>
        <taxon>Bacteria</taxon>
        <taxon>Bacillati</taxon>
        <taxon>Actinomycetota</taxon>
        <taxon>Actinomycetes</taxon>
        <taxon>Streptosporangiales</taxon>
        <taxon>Nocardiopsidaceae</taxon>
        <taxon>Nocardiopsis</taxon>
    </lineage>
</organism>
<accession>A0A975L6C9</accession>
<protein>
    <submittedName>
        <fullName evidence="2">ATP-binding protein</fullName>
    </submittedName>
</protein>